<feature type="compositionally biased region" description="Polar residues" evidence="1">
    <location>
        <begin position="1"/>
        <end position="10"/>
    </location>
</feature>
<dbReference type="OrthoDB" id="10067701at2759"/>
<evidence type="ECO:0000256" key="1">
    <source>
        <dbReference type="SAM" id="MobiDB-lite"/>
    </source>
</evidence>
<dbReference type="GeneID" id="109485078"/>
<organism evidence="2 3">
    <name type="scientific">Branchiostoma belcheri</name>
    <name type="common">Amphioxus</name>
    <dbReference type="NCBI Taxonomy" id="7741"/>
    <lineage>
        <taxon>Eukaryota</taxon>
        <taxon>Metazoa</taxon>
        <taxon>Chordata</taxon>
        <taxon>Cephalochordata</taxon>
        <taxon>Leptocardii</taxon>
        <taxon>Amphioxiformes</taxon>
        <taxon>Branchiostomatidae</taxon>
        <taxon>Branchiostoma</taxon>
    </lineage>
</organism>
<dbReference type="AlphaFoldDB" id="A0A6P5ALZ3"/>
<name>A0A6P5ALZ3_BRABE</name>
<sequence length="181" mass="20263">MADTELQSGVSKAAKKNKKRRNNKKPAQSEGRVSDWGDSTPHDDPLETLKEKLAEAKAKQDHPLASKLRQQIWLLQDDAAGVRPELDPQILASLDTNLPKKAEKKVEVEEKPVSSSAGSSVDKQLKTLRKKLQQIEKLKQRKAGGEKLEANQMAKVEKEQEVRDEIEEIELLMRQAALGLL</sequence>
<evidence type="ECO:0000313" key="2">
    <source>
        <dbReference type="Proteomes" id="UP000515135"/>
    </source>
</evidence>
<dbReference type="KEGG" id="bbel:109485078"/>
<feature type="compositionally biased region" description="Basic and acidic residues" evidence="1">
    <location>
        <begin position="32"/>
        <end position="64"/>
    </location>
</feature>
<keyword evidence="2" id="KW-1185">Reference proteome</keyword>
<feature type="region of interest" description="Disordered" evidence="1">
    <location>
        <begin position="102"/>
        <end position="125"/>
    </location>
</feature>
<gene>
    <name evidence="3" type="primary">LOC109485078</name>
</gene>
<feature type="compositionally biased region" description="Basic residues" evidence="1">
    <location>
        <begin position="13"/>
        <end position="24"/>
    </location>
</feature>
<feature type="region of interest" description="Disordered" evidence="1">
    <location>
        <begin position="140"/>
        <end position="159"/>
    </location>
</feature>
<dbReference type="RefSeq" id="XP_019644067.1">
    <property type="nucleotide sequence ID" value="XM_019788508.1"/>
</dbReference>
<reference evidence="3" key="1">
    <citation type="submission" date="2025-08" db="UniProtKB">
        <authorList>
            <consortium name="RefSeq"/>
        </authorList>
    </citation>
    <scope>IDENTIFICATION</scope>
    <source>
        <tissue evidence="3">Gonad</tissue>
    </source>
</reference>
<evidence type="ECO:0000313" key="3">
    <source>
        <dbReference type="RefSeq" id="XP_019644067.1"/>
    </source>
</evidence>
<feature type="compositionally biased region" description="Basic and acidic residues" evidence="1">
    <location>
        <begin position="102"/>
        <end position="112"/>
    </location>
</feature>
<protein>
    <submittedName>
        <fullName evidence="3">Uncharacterized protein LOC109485078</fullName>
    </submittedName>
</protein>
<accession>A0A6P5ALZ3</accession>
<proteinExistence type="predicted"/>
<dbReference type="Proteomes" id="UP000515135">
    <property type="component" value="Unplaced"/>
</dbReference>
<feature type="region of interest" description="Disordered" evidence="1">
    <location>
        <begin position="1"/>
        <end position="65"/>
    </location>
</feature>